<protein>
    <recommendedName>
        <fullName evidence="1">STAS domain-containing protein</fullName>
    </recommendedName>
</protein>
<dbReference type="EMBL" id="CP012382">
    <property type="protein sequence ID" value="AKZ58885.1"/>
    <property type="molecule type" value="Genomic_DNA"/>
</dbReference>
<accession>A0A0K2B0H8</accession>
<organism evidence="2 3">
    <name type="scientific">Streptomyces ambofaciens (strain ATCC 23877 / 3486 / DSM 40053 / JCM 4204 / NBRC 12836 / NRRL B-2516)</name>
    <dbReference type="NCBI Taxonomy" id="278992"/>
    <lineage>
        <taxon>Bacteria</taxon>
        <taxon>Bacillati</taxon>
        <taxon>Actinomycetota</taxon>
        <taxon>Actinomycetes</taxon>
        <taxon>Kitasatosporales</taxon>
        <taxon>Streptomycetaceae</taxon>
        <taxon>Streptomyces</taxon>
    </lineage>
</organism>
<reference evidence="3" key="1">
    <citation type="journal article" date="2015" name="J. Biotechnol.">
        <title>Complete genome sequence of Streptomyces ambofaciens ATCC 23877, the spiramycin producer.</title>
        <authorList>
            <person name="Thibessard A."/>
            <person name="Haas D."/>
            <person name="Gerbaud C."/>
            <person name="Aigle B."/>
            <person name="Lautru S."/>
            <person name="Pernodet J.L."/>
            <person name="Leblond P."/>
        </authorList>
    </citation>
    <scope>NUCLEOTIDE SEQUENCE [LARGE SCALE GENOMIC DNA]</scope>
    <source>
        <strain evidence="3">ATCC 23877 / 3486 / DSM 40053 / JCM 4204 / NBRC 12836 / NRRL B-2516</strain>
    </source>
</reference>
<proteinExistence type="predicted"/>
<dbReference type="InterPro" id="IPR058548">
    <property type="entry name" value="MlaB-like_STAS"/>
</dbReference>
<sequence length="112" mass="12000">MTVDPHHPSRSAPVTIAEADERHAVLAFAGDLDAPALGVLEELLLDPRLRRPGAWTLDMGDLTHIDLACAYALLRAVTRAPEPAVLTVRGARPAVHRTLRHAGLDTVATFVA</sequence>
<dbReference type="STRING" id="1889.SAM40697_5336"/>
<dbReference type="InterPro" id="IPR002645">
    <property type="entry name" value="STAS_dom"/>
</dbReference>
<dbReference type="KEGG" id="samb:SAM23877_5840"/>
<dbReference type="InterPro" id="IPR036513">
    <property type="entry name" value="STAS_dom_sf"/>
</dbReference>
<dbReference type="Pfam" id="PF13466">
    <property type="entry name" value="STAS_2"/>
    <property type="match status" value="1"/>
</dbReference>
<dbReference type="CDD" id="cd07043">
    <property type="entry name" value="STAS_anti-anti-sigma_factors"/>
    <property type="match status" value="1"/>
</dbReference>
<feature type="domain" description="STAS" evidence="1">
    <location>
        <begin position="25"/>
        <end position="112"/>
    </location>
</feature>
<dbReference type="Gene3D" id="3.30.750.24">
    <property type="entry name" value="STAS domain"/>
    <property type="match status" value="1"/>
</dbReference>
<dbReference type="AlphaFoldDB" id="A0A0K2B0H8"/>
<gene>
    <name evidence="2" type="ORF">SAM23877_5840</name>
</gene>
<dbReference type="PROSITE" id="PS50801">
    <property type="entry name" value="STAS"/>
    <property type="match status" value="1"/>
</dbReference>
<dbReference type="RefSeq" id="WP_053139031.1">
    <property type="nucleotide sequence ID" value="NZ_CP012382.1"/>
</dbReference>
<name>A0A0K2B0H8_STRA7</name>
<dbReference type="SUPFAM" id="SSF52091">
    <property type="entry name" value="SpoIIaa-like"/>
    <property type="match status" value="1"/>
</dbReference>
<evidence type="ECO:0000259" key="1">
    <source>
        <dbReference type="PROSITE" id="PS50801"/>
    </source>
</evidence>
<evidence type="ECO:0000313" key="3">
    <source>
        <dbReference type="Proteomes" id="UP000061018"/>
    </source>
</evidence>
<dbReference type="Proteomes" id="UP000061018">
    <property type="component" value="Chromosome"/>
</dbReference>
<evidence type="ECO:0000313" key="2">
    <source>
        <dbReference type="EMBL" id="AKZ58885.1"/>
    </source>
</evidence>